<proteinExistence type="predicted"/>
<dbReference type="Gene3D" id="3.40.50.150">
    <property type="entry name" value="Vaccinia Virus protein VP39"/>
    <property type="match status" value="1"/>
</dbReference>
<keyword evidence="2" id="KW-0808">Transferase</keyword>
<evidence type="ECO:0000259" key="1">
    <source>
        <dbReference type="Pfam" id="PF08241"/>
    </source>
</evidence>
<sequence>MSKDPPDFSHELFTDVDLIERGLGEYRASKSLEIGCGYGRLTPWLARRSADHYAIDPEKELLDDARQLYPNVTFHNVLAQELPYEDSIFDLIVSFGVLTQVPNEQLDQVAGEIERVASNNRKLLIAEKIGAVEDTNRVYTRSISEYHSLFSSFDLVETIERPLDQDYWGEDFRYALMCFR</sequence>
<dbReference type="GO" id="GO:0008757">
    <property type="term" value="F:S-adenosylmethionine-dependent methyltransferase activity"/>
    <property type="evidence" value="ECO:0007669"/>
    <property type="project" value="InterPro"/>
</dbReference>
<dbReference type="SUPFAM" id="SSF53335">
    <property type="entry name" value="S-adenosyl-L-methionine-dependent methyltransferases"/>
    <property type="match status" value="1"/>
</dbReference>
<evidence type="ECO:0000313" key="3">
    <source>
        <dbReference type="Proteomes" id="UP001203207"/>
    </source>
</evidence>
<dbReference type="InterPro" id="IPR029063">
    <property type="entry name" value="SAM-dependent_MTases_sf"/>
</dbReference>
<dbReference type="Proteomes" id="UP001203207">
    <property type="component" value="Unassembled WGS sequence"/>
</dbReference>
<dbReference type="CDD" id="cd02440">
    <property type="entry name" value="AdoMet_MTases"/>
    <property type="match status" value="1"/>
</dbReference>
<feature type="domain" description="Methyltransferase type 11" evidence="1">
    <location>
        <begin position="32"/>
        <end position="121"/>
    </location>
</feature>
<dbReference type="InterPro" id="IPR013216">
    <property type="entry name" value="Methyltransf_11"/>
</dbReference>
<reference evidence="2" key="2">
    <citation type="submission" date="2022-02" db="EMBL/GenBank/DDBJ databases">
        <authorList>
            <person name="Elcheninov A.G."/>
            <person name="Sorokin D.Y."/>
            <person name="Kublanov I.V."/>
        </authorList>
    </citation>
    <scope>NUCLEOTIDE SEQUENCE</scope>
    <source>
        <strain evidence="2">AArc-St2</strain>
    </source>
</reference>
<dbReference type="EMBL" id="JAKRVX010000009">
    <property type="protein sequence ID" value="MCL9818291.1"/>
    <property type="molecule type" value="Genomic_DNA"/>
</dbReference>
<accession>A0AAE3K9P3</accession>
<keyword evidence="2" id="KW-0489">Methyltransferase</keyword>
<comment type="caution">
    <text evidence="2">The sequence shown here is derived from an EMBL/GenBank/DDBJ whole genome shotgun (WGS) entry which is preliminary data.</text>
</comment>
<dbReference type="RefSeq" id="WP_250585863.1">
    <property type="nucleotide sequence ID" value="NZ_JAKRVX010000009.1"/>
</dbReference>
<evidence type="ECO:0000313" key="2">
    <source>
        <dbReference type="EMBL" id="MCL9818291.1"/>
    </source>
</evidence>
<keyword evidence="3" id="KW-1185">Reference proteome</keyword>
<organism evidence="2 3">
    <name type="scientific">Natronocalculus amylovorans</name>
    <dbReference type="NCBI Taxonomy" id="2917812"/>
    <lineage>
        <taxon>Archaea</taxon>
        <taxon>Methanobacteriati</taxon>
        <taxon>Methanobacteriota</taxon>
        <taxon>Stenosarchaea group</taxon>
        <taxon>Halobacteria</taxon>
        <taxon>Halobacteriales</taxon>
        <taxon>Haloferacaceae</taxon>
        <taxon>Natronocalculus</taxon>
    </lineage>
</organism>
<dbReference type="Pfam" id="PF08241">
    <property type="entry name" value="Methyltransf_11"/>
    <property type="match status" value="1"/>
</dbReference>
<protein>
    <submittedName>
        <fullName evidence="2">Class I SAM-dependent methyltransferase</fullName>
    </submittedName>
</protein>
<dbReference type="GO" id="GO:0032259">
    <property type="term" value="P:methylation"/>
    <property type="evidence" value="ECO:0007669"/>
    <property type="project" value="UniProtKB-KW"/>
</dbReference>
<dbReference type="AlphaFoldDB" id="A0AAE3K9P3"/>
<name>A0AAE3K9P3_9EURY</name>
<reference evidence="2" key="1">
    <citation type="journal article" date="2022" name="Syst. Appl. Microbiol.">
        <title>Natronocalculus amylovorans gen. nov., sp. nov., and Natranaeroarchaeum aerophilus sp. nov., dominant culturable amylolytic natronoarchaea from hypersaline soda lakes in southwestern Siberia.</title>
        <authorList>
            <person name="Sorokin D.Y."/>
            <person name="Elcheninov A.G."/>
            <person name="Khizhniak T.V."/>
            <person name="Koenen M."/>
            <person name="Bale N.J."/>
            <person name="Damste J.S.S."/>
            <person name="Kublanov I.V."/>
        </authorList>
    </citation>
    <scope>NUCLEOTIDE SEQUENCE</scope>
    <source>
        <strain evidence="2">AArc-St2</strain>
    </source>
</reference>
<gene>
    <name evidence="2" type="ORF">AArcSt2_15220</name>
</gene>